<evidence type="ECO:0000313" key="2">
    <source>
        <dbReference type="EMBL" id="UPW01726.1"/>
    </source>
</evidence>
<evidence type="ECO:0000313" key="3">
    <source>
        <dbReference type="Proteomes" id="UP000830434"/>
    </source>
</evidence>
<keyword evidence="3" id="KW-1185">Reference proteome</keyword>
<dbReference type="Proteomes" id="UP000830434">
    <property type="component" value="Chromosome"/>
</dbReference>
<dbReference type="PROSITE" id="PS51257">
    <property type="entry name" value="PROKAR_LIPOPROTEIN"/>
    <property type="match status" value="1"/>
</dbReference>
<protein>
    <submittedName>
        <fullName evidence="2">Uncharacterized protein</fullName>
    </submittedName>
</protein>
<feature type="transmembrane region" description="Helical" evidence="1">
    <location>
        <begin position="12"/>
        <end position="31"/>
    </location>
</feature>
<feature type="transmembrane region" description="Helical" evidence="1">
    <location>
        <begin position="85"/>
        <end position="104"/>
    </location>
</feature>
<dbReference type="GeneID" id="72189467"/>
<keyword evidence="1" id="KW-0812">Transmembrane</keyword>
<sequence>MRPENRRGTPVDPVPFLVVAALGFLGCYSYGPAYLLTVGVELPAALALSTVAFLAATAVAYHRFVWLARPDLRGEVPPDLRLRRLFLGGLAVFGICALLALPLVEPLIRP</sequence>
<name>A0A8U0IM18_9EURY</name>
<dbReference type="AlphaFoldDB" id="A0A8U0IM18"/>
<dbReference type="RefSeq" id="WP_248656116.1">
    <property type="nucleotide sequence ID" value="NZ_CP096658.1"/>
</dbReference>
<organism evidence="2 3">
    <name type="scientific">Halorussus gelatinilyticus</name>
    <dbReference type="NCBI Taxonomy" id="2937524"/>
    <lineage>
        <taxon>Archaea</taxon>
        <taxon>Methanobacteriati</taxon>
        <taxon>Methanobacteriota</taxon>
        <taxon>Stenosarchaea group</taxon>
        <taxon>Halobacteria</taxon>
        <taxon>Halobacteriales</taxon>
        <taxon>Haladaptataceae</taxon>
        <taxon>Halorussus</taxon>
    </lineage>
</organism>
<proteinExistence type="predicted"/>
<keyword evidence="1" id="KW-1133">Transmembrane helix</keyword>
<dbReference type="EMBL" id="CP096658">
    <property type="protein sequence ID" value="UPW01726.1"/>
    <property type="molecule type" value="Genomic_DNA"/>
</dbReference>
<gene>
    <name evidence="2" type="ORF">M0R88_06390</name>
</gene>
<feature type="transmembrane region" description="Helical" evidence="1">
    <location>
        <begin position="43"/>
        <end position="64"/>
    </location>
</feature>
<accession>A0A8U0IM18</accession>
<dbReference type="KEGG" id="haxz:M0R88_06390"/>
<keyword evidence="1" id="KW-0472">Membrane</keyword>
<reference evidence="2" key="1">
    <citation type="submission" date="2022-04" db="EMBL/GenBank/DDBJ databases">
        <title>Diverse halophilic archaea isolated from saline environments.</title>
        <authorList>
            <person name="Cui H.-L."/>
        </authorList>
    </citation>
    <scope>NUCLEOTIDE SEQUENCE</scope>
    <source>
        <strain evidence="2">XZYJT40</strain>
    </source>
</reference>
<evidence type="ECO:0000256" key="1">
    <source>
        <dbReference type="SAM" id="Phobius"/>
    </source>
</evidence>